<name>A0A1L8TMT9_9ENTE</name>
<dbReference type="RefSeq" id="WP_245791067.1">
    <property type="nucleotide sequence ID" value="NZ_JBHSHK010000023.1"/>
</dbReference>
<comment type="caution">
    <text evidence="1">The sequence shown here is derived from an EMBL/GenBank/DDBJ whole genome shotgun (WGS) entry which is preliminary data.</text>
</comment>
<sequence length="81" mass="9117">MFWINYEIRQYTSREIDLATFKNNHDKVVLLNGTDSGNSFPCSVMNQLSVAIDVPITMIPGGHLGYAQKPEGFAEVIKEQK</sequence>
<reference evidence="1 2" key="1">
    <citation type="submission" date="2014-12" db="EMBL/GenBank/DDBJ databases">
        <title>Draft genome sequences of 29 type strains of Enterococci.</title>
        <authorList>
            <person name="Zhong Z."/>
            <person name="Sun Z."/>
            <person name="Liu W."/>
            <person name="Zhang W."/>
            <person name="Zhang H."/>
        </authorList>
    </citation>
    <scope>NUCLEOTIDE SEQUENCE [LARGE SCALE GENOMIC DNA]</scope>
    <source>
        <strain evidence="1 2">DSM 17122</strain>
    </source>
</reference>
<evidence type="ECO:0000313" key="1">
    <source>
        <dbReference type="EMBL" id="OJG45655.1"/>
    </source>
</evidence>
<dbReference type="Proteomes" id="UP000182077">
    <property type="component" value="Unassembled WGS sequence"/>
</dbReference>
<evidence type="ECO:0000313" key="2">
    <source>
        <dbReference type="Proteomes" id="UP000182077"/>
    </source>
</evidence>
<evidence type="ECO:0008006" key="3">
    <source>
        <dbReference type="Google" id="ProtNLM"/>
    </source>
</evidence>
<protein>
    <recommendedName>
        <fullName evidence="3">Alpha/beta hydrolase</fullName>
    </recommendedName>
</protein>
<organism evidence="1 2">
    <name type="scientific">Enterococcus hermanniensis</name>
    <dbReference type="NCBI Taxonomy" id="249189"/>
    <lineage>
        <taxon>Bacteria</taxon>
        <taxon>Bacillati</taxon>
        <taxon>Bacillota</taxon>
        <taxon>Bacilli</taxon>
        <taxon>Lactobacillales</taxon>
        <taxon>Enterococcaceae</taxon>
        <taxon>Enterococcus</taxon>
    </lineage>
</organism>
<dbReference type="AlphaFoldDB" id="A0A1L8TMT9"/>
<gene>
    <name evidence="1" type="ORF">RV04_GL001944</name>
</gene>
<dbReference type="STRING" id="249189.RV04_GL001944"/>
<keyword evidence="2" id="KW-1185">Reference proteome</keyword>
<dbReference type="EMBL" id="JXKQ01000005">
    <property type="protein sequence ID" value="OJG45655.1"/>
    <property type="molecule type" value="Genomic_DNA"/>
</dbReference>
<proteinExistence type="predicted"/>
<accession>A0A1L8TMT9</accession>